<dbReference type="PANTHER" id="PTHR30069:SF46">
    <property type="entry name" value="OAR PROTEIN"/>
    <property type="match status" value="1"/>
</dbReference>
<evidence type="ECO:0000256" key="3">
    <source>
        <dbReference type="ARBA" id="ARBA00022452"/>
    </source>
</evidence>
<keyword evidence="3" id="KW-1134">Transmembrane beta strand</keyword>
<protein>
    <recommendedName>
        <fullName evidence="9">TonB-dependent transporter Oar-like beta-barrel domain-containing protein</fullName>
    </recommendedName>
</protein>
<dbReference type="InterPro" id="IPR039426">
    <property type="entry name" value="TonB-dep_rcpt-like"/>
</dbReference>
<feature type="domain" description="TonB-dependent transporter Oar-like beta-barrel" evidence="9">
    <location>
        <begin position="247"/>
        <end position="1124"/>
    </location>
</feature>
<dbReference type="EMBL" id="JACHEK010000001">
    <property type="protein sequence ID" value="MBB6142111.1"/>
    <property type="molecule type" value="Genomic_DNA"/>
</dbReference>
<name>A0A841JT46_9BACT</name>
<keyword evidence="6" id="KW-0998">Cell outer membrane</keyword>
<dbReference type="PANTHER" id="PTHR30069">
    <property type="entry name" value="TONB-DEPENDENT OUTER MEMBRANE RECEPTOR"/>
    <property type="match status" value="1"/>
</dbReference>
<dbReference type="Pfam" id="PF13620">
    <property type="entry name" value="CarboxypepD_reg"/>
    <property type="match status" value="1"/>
</dbReference>
<reference evidence="10 11" key="1">
    <citation type="submission" date="2020-08" db="EMBL/GenBank/DDBJ databases">
        <title>Genomic Encyclopedia of Type Strains, Phase IV (KMG-IV): sequencing the most valuable type-strain genomes for metagenomic binning, comparative biology and taxonomic classification.</title>
        <authorList>
            <person name="Goeker M."/>
        </authorList>
    </citation>
    <scope>NUCLEOTIDE SEQUENCE [LARGE SCALE GENOMIC DNA]</scope>
    <source>
        <strain evidence="10 11">DSM 103733</strain>
    </source>
</reference>
<dbReference type="Gene3D" id="2.60.40.1120">
    <property type="entry name" value="Carboxypeptidase-like, regulatory domain"/>
    <property type="match status" value="1"/>
</dbReference>
<dbReference type="Pfam" id="PF25183">
    <property type="entry name" value="OMP_b-brl_4"/>
    <property type="match status" value="1"/>
</dbReference>
<evidence type="ECO:0000256" key="4">
    <source>
        <dbReference type="ARBA" id="ARBA00022692"/>
    </source>
</evidence>
<evidence type="ECO:0000259" key="9">
    <source>
        <dbReference type="Pfam" id="PF25183"/>
    </source>
</evidence>
<dbReference type="SUPFAM" id="SSF49464">
    <property type="entry name" value="Carboxypeptidase regulatory domain-like"/>
    <property type="match status" value="1"/>
</dbReference>
<evidence type="ECO:0000256" key="5">
    <source>
        <dbReference type="ARBA" id="ARBA00023136"/>
    </source>
</evidence>
<dbReference type="Gene3D" id="2.40.170.20">
    <property type="entry name" value="TonB-dependent receptor, beta-barrel domain"/>
    <property type="match status" value="1"/>
</dbReference>
<feature type="chain" id="PRO_5032597391" description="TonB-dependent transporter Oar-like beta-barrel domain-containing protein" evidence="8">
    <location>
        <begin position="27"/>
        <end position="1162"/>
    </location>
</feature>
<comment type="subcellular location">
    <subcellularLocation>
        <location evidence="1">Cell outer membrane</location>
        <topology evidence="1">Multi-pass membrane protein</topology>
    </subcellularLocation>
</comment>
<feature type="region of interest" description="Disordered" evidence="7">
    <location>
        <begin position="168"/>
        <end position="187"/>
    </location>
</feature>
<keyword evidence="5" id="KW-0472">Membrane</keyword>
<dbReference type="SUPFAM" id="SSF56935">
    <property type="entry name" value="Porins"/>
    <property type="match status" value="1"/>
</dbReference>
<keyword evidence="2" id="KW-0813">Transport</keyword>
<organism evidence="10 11">
    <name type="scientific">Silvibacterium bohemicum</name>
    <dbReference type="NCBI Taxonomy" id="1577686"/>
    <lineage>
        <taxon>Bacteria</taxon>
        <taxon>Pseudomonadati</taxon>
        <taxon>Acidobacteriota</taxon>
        <taxon>Terriglobia</taxon>
        <taxon>Terriglobales</taxon>
        <taxon>Acidobacteriaceae</taxon>
        <taxon>Silvibacterium</taxon>
    </lineage>
</organism>
<dbReference type="AlphaFoldDB" id="A0A841JT46"/>
<evidence type="ECO:0000256" key="7">
    <source>
        <dbReference type="SAM" id="MobiDB-lite"/>
    </source>
</evidence>
<dbReference type="InterPro" id="IPR037066">
    <property type="entry name" value="Plug_dom_sf"/>
</dbReference>
<evidence type="ECO:0000313" key="10">
    <source>
        <dbReference type="EMBL" id="MBB6142111.1"/>
    </source>
</evidence>
<proteinExistence type="predicted"/>
<dbReference type="InterPro" id="IPR036942">
    <property type="entry name" value="Beta-barrel_TonB_sf"/>
</dbReference>
<keyword evidence="4" id="KW-0812">Transmembrane</keyword>
<gene>
    <name evidence="10" type="ORF">HNQ77_000049</name>
</gene>
<keyword evidence="11" id="KW-1185">Reference proteome</keyword>
<sequence>MTIRDLAVPAVIFALLLFCFCGVLNAQVDTGQVSGTISDPAGSVLTGVTVAARNLGTNAVRNVTASQNGFYEFADLASGKYELRVEAPGFAVFAQQFEVTVGGHFALNVKLSVASASEEVTVSAAGGIQVNAQTQELSQVVSSEQVTQLPSLTRNPYDFVAISGNVSNGDRAQGHDQNSTSRGVNFSLNGQRSTGTDILLDGVENIELFNDAVGQTVPIDSVQEYRVTTNNFAAQYGRASGGVVNVITKAGSNAFHGSAWEFNRLSAYTSNTYDNDANGIPKGTYTRNQFGFAVGGPIVKNKLFFFESTEWLRTRSSANSIALVPDQAFLAVASPSTRAFFAAYGQNQPTANAGIITQQQIVKGSGAAFGPMFSALAPTTPIFDRVSYSSPTDAGGGAPTNQFYLDGRVDYNFSDKTQTYVRYALQKLTNTNGFDSSSPYSQFDIGDDATNNSVLWNISHIFNPHLLTNTKLSYTRFNLNQTFDTALQGAPSLYLFPSATILGTPTIFPGFWSTNPDSLTNGLPFGGPENTIQWNQDVTYSRGAHELQFGTQVIYLQDNEAAGIFAQADEQLGTNQANSLENFLSGNVSRFAGAVYPQGKLPCAENYLTGGLAQTPQCTINLPATQPSFARSNRFHDWAAYAQDSWKARPGLTLNYGVRYEYYGVQHNNNQNLDSNFYFGAGPGIGEEVRNGQVLTAPNSPNHRLWNPSYGTVAPRVGFAYDITGDGKTSVRGGFGISYERNFGNITFNIIENPPNYAVVEITSGTPITVSSAGPLAANGGSVALPPTELRQVDPNIKTAQTQFWSLALERQIVPNTVLSLQYAGARGIHLYDIKDFNSQGAGNVLLGDPLRAPGEDPSDFHYSRLNNQYTSINTRGSNGDSYYDALNISLQSTNLAHTGLNITANYTYSHNIDDISSTFSESNSASNGVGNLGYLDPENPGLDRGNSDIDLRQRFVLAPIWNTPWFEGQRGWKAKSLSGYHVSGIYQVRSGTPFSVSDSSNSLNAGSGYGIPRYAPAAGTAQKLTKSAIGSNFNGTPNNFLLANLPAALSYGNPALGGISDFGPYPASMTGRNYFTGPGAWNLDLAVSKTIPITEKLSLEARAEGFNILNHSNLYEDGVQNDVAQSGYGVPIPIQAKKGGVSSSSAGDERRFGQFALKVNF</sequence>
<evidence type="ECO:0000256" key="6">
    <source>
        <dbReference type="ARBA" id="ARBA00023237"/>
    </source>
</evidence>
<dbReference type="GO" id="GO:0009279">
    <property type="term" value="C:cell outer membrane"/>
    <property type="evidence" value="ECO:0007669"/>
    <property type="project" value="UniProtKB-SubCell"/>
</dbReference>
<evidence type="ECO:0000256" key="2">
    <source>
        <dbReference type="ARBA" id="ARBA00022448"/>
    </source>
</evidence>
<comment type="caution">
    <text evidence="10">The sequence shown here is derived from an EMBL/GenBank/DDBJ whole genome shotgun (WGS) entry which is preliminary data.</text>
</comment>
<keyword evidence="8" id="KW-0732">Signal</keyword>
<dbReference type="InterPro" id="IPR008969">
    <property type="entry name" value="CarboxyPept-like_regulatory"/>
</dbReference>
<dbReference type="RefSeq" id="WP_050057382.1">
    <property type="nucleotide sequence ID" value="NZ_JACHEK010000001.1"/>
</dbReference>
<dbReference type="GO" id="GO:0015344">
    <property type="term" value="F:siderophore uptake transmembrane transporter activity"/>
    <property type="evidence" value="ECO:0007669"/>
    <property type="project" value="TreeGrafter"/>
</dbReference>
<dbReference type="Gene3D" id="2.170.130.10">
    <property type="entry name" value="TonB-dependent receptor, plug domain"/>
    <property type="match status" value="1"/>
</dbReference>
<feature type="signal peptide" evidence="8">
    <location>
        <begin position="1"/>
        <end position="26"/>
    </location>
</feature>
<dbReference type="Proteomes" id="UP000538666">
    <property type="component" value="Unassembled WGS sequence"/>
</dbReference>
<evidence type="ECO:0000256" key="8">
    <source>
        <dbReference type="SAM" id="SignalP"/>
    </source>
</evidence>
<dbReference type="InterPro" id="IPR057601">
    <property type="entry name" value="Oar-like_b-barrel"/>
</dbReference>
<evidence type="ECO:0000256" key="1">
    <source>
        <dbReference type="ARBA" id="ARBA00004571"/>
    </source>
</evidence>
<evidence type="ECO:0000313" key="11">
    <source>
        <dbReference type="Proteomes" id="UP000538666"/>
    </source>
</evidence>
<dbReference type="GO" id="GO:0044718">
    <property type="term" value="P:siderophore transmembrane transport"/>
    <property type="evidence" value="ECO:0007669"/>
    <property type="project" value="TreeGrafter"/>
</dbReference>
<accession>A0A841JT46</accession>